<dbReference type="RefSeq" id="XP_027609952.1">
    <property type="nucleotide sequence ID" value="XM_027754151.1"/>
</dbReference>
<dbReference type="OrthoDB" id="185373at2759"/>
<dbReference type="Gene3D" id="1.25.40.10">
    <property type="entry name" value="Tetratricopeptide repeat domain"/>
    <property type="match status" value="1"/>
</dbReference>
<sequence length="619" mass="68990">MLSLLSSARLPTVHSLVRNPSSVRWASNAPKRLKRWLALEFASYPLRIRKLLLKLYPYVESGQHGIALQQFQLTVSKGAFDNPSRFLAYEGAVSLFLRHGHVIPAAMMYSRMITDGFIPSVSLRTQMFIIAAAQESPSEDELLDALGKLFSHKSFNERTLRHVLHLLVGTMNCTPEFIDSVVATFVRTRTDLGYILAKETRSFLVHIHARAGSAASARRWASGDFVGQPEKVADSLQAESDIGRPKKDSPAPYTSLIRHLAPAEVTGATSKWTVAHMADDAVEPDLAFCNAIIATEVSQHYVDQAFQIYQVLLDDDTGEFLPDAYTFSSLFRAMCIKKQRRSVRTRRSPPSVAVRTPRALYREMLQCHARQAQSVVPRRSPVITSDVLHRALRTFLLAQDYAAVFVVLRTFRMCKLLPTLRTFRIVLAHLVHRVRSELPAAARMEYPEELWAFRFLGYPPVGVIQGLPVTETVLQVGAVPRLSLKFIPPASEDSTQAREEKLIRSISPSSQDSTQAADRKLTSSSALPARPQSITSSSGTPDQQHVVPSVLDIVGETAPPQAIWDATPLERILRRAILAQTRYTMTTTPARIVSGAIADAKAAMLPNEWTKRRERRKPG</sequence>
<dbReference type="AlphaFoldDB" id="A0A401GA64"/>
<evidence type="ECO:0008006" key="4">
    <source>
        <dbReference type="Google" id="ProtNLM"/>
    </source>
</evidence>
<feature type="compositionally biased region" description="Polar residues" evidence="1">
    <location>
        <begin position="506"/>
        <end position="543"/>
    </location>
</feature>
<dbReference type="Proteomes" id="UP000287166">
    <property type="component" value="Unassembled WGS sequence"/>
</dbReference>
<dbReference type="GeneID" id="38775956"/>
<feature type="region of interest" description="Disordered" evidence="1">
    <location>
        <begin position="493"/>
        <end position="544"/>
    </location>
</feature>
<dbReference type="InterPro" id="IPR011990">
    <property type="entry name" value="TPR-like_helical_dom_sf"/>
</dbReference>
<dbReference type="EMBL" id="BFAD01000002">
    <property type="protein sequence ID" value="GBE79039.1"/>
    <property type="molecule type" value="Genomic_DNA"/>
</dbReference>
<name>A0A401GA64_9APHY</name>
<evidence type="ECO:0000313" key="2">
    <source>
        <dbReference type="EMBL" id="GBE79039.1"/>
    </source>
</evidence>
<organism evidence="2 3">
    <name type="scientific">Sparassis crispa</name>
    <dbReference type="NCBI Taxonomy" id="139825"/>
    <lineage>
        <taxon>Eukaryota</taxon>
        <taxon>Fungi</taxon>
        <taxon>Dikarya</taxon>
        <taxon>Basidiomycota</taxon>
        <taxon>Agaricomycotina</taxon>
        <taxon>Agaricomycetes</taxon>
        <taxon>Polyporales</taxon>
        <taxon>Sparassidaceae</taxon>
        <taxon>Sparassis</taxon>
    </lineage>
</organism>
<dbReference type="STRING" id="139825.A0A401GA64"/>
<protein>
    <recommendedName>
        <fullName evidence="4">Pentatricopeptide repeat-containing protein</fullName>
    </recommendedName>
</protein>
<proteinExistence type="predicted"/>
<gene>
    <name evidence="2" type="ORF">SCP_0202360</name>
</gene>
<evidence type="ECO:0000256" key="1">
    <source>
        <dbReference type="SAM" id="MobiDB-lite"/>
    </source>
</evidence>
<accession>A0A401GA64</accession>
<dbReference type="InParanoid" id="A0A401GA64"/>
<keyword evidence="3" id="KW-1185">Reference proteome</keyword>
<comment type="caution">
    <text evidence="2">The sequence shown here is derived from an EMBL/GenBank/DDBJ whole genome shotgun (WGS) entry which is preliminary data.</text>
</comment>
<evidence type="ECO:0000313" key="3">
    <source>
        <dbReference type="Proteomes" id="UP000287166"/>
    </source>
</evidence>
<reference evidence="2 3" key="1">
    <citation type="journal article" date="2018" name="Sci. Rep.">
        <title>Genome sequence of the cauliflower mushroom Sparassis crispa (Hanabiratake) and its association with beneficial usage.</title>
        <authorList>
            <person name="Kiyama R."/>
            <person name="Furutani Y."/>
            <person name="Kawaguchi K."/>
            <person name="Nakanishi T."/>
        </authorList>
    </citation>
    <scope>NUCLEOTIDE SEQUENCE [LARGE SCALE GENOMIC DNA]</scope>
</reference>